<comment type="similarity">
    <text evidence="2">Belongs to the major facilitator superfamily.</text>
</comment>
<evidence type="ECO:0000313" key="10">
    <source>
        <dbReference type="EMBL" id="MBB4967633.1"/>
    </source>
</evidence>
<feature type="transmembrane region" description="Helical" evidence="8">
    <location>
        <begin position="300"/>
        <end position="319"/>
    </location>
</feature>
<feature type="transmembrane region" description="Helical" evidence="8">
    <location>
        <begin position="76"/>
        <end position="95"/>
    </location>
</feature>
<evidence type="ECO:0000256" key="7">
    <source>
        <dbReference type="ARBA" id="ARBA00023136"/>
    </source>
</evidence>
<feature type="transmembrane region" description="Helical" evidence="8">
    <location>
        <begin position="242"/>
        <end position="262"/>
    </location>
</feature>
<dbReference type="Proteomes" id="UP000542674">
    <property type="component" value="Unassembled WGS sequence"/>
</dbReference>
<feature type="transmembrane region" description="Helical" evidence="8">
    <location>
        <begin position="204"/>
        <end position="222"/>
    </location>
</feature>
<comment type="caution">
    <text evidence="10">The sequence shown here is derived from an EMBL/GenBank/DDBJ whole genome shotgun (WGS) entry which is preliminary data.</text>
</comment>
<keyword evidence="11" id="KW-1185">Reference proteome</keyword>
<name>A0A7W7T6T9_9PSEU</name>
<keyword evidence="7 8" id="KW-0472">Membrane</keyword>
<dbReference type="Gene3D" id="1.20.1250.20">
    <property type="entry name" value="MFS general substrate transporter like domains"/>
    <property type="match status" value="1"/>
</dbReference>
<dbReference type="AlphaFoldDB" id="A0A7W7T6T9"/>
<evidence type="ECO:0000313" key="11">
    <source>
        <dbReference type="Proteomes" id="UP000542674"/>
    </source>
</evidence>
<keyword evidence="3" id="KW-0813">Transport</keyword>
<organism evidence="10 11">
    <name type="scientific">Saccharothrix violaceirubra</name>
    <dbReference type="NCBI Taxonomy" id="413306"/>
    <lineage>
        <taxon>Bacteria</taxon>
        <taxon>Bacillati</taxon>
        <taxon>Actinomycetota</taxon>
        <taxon>Actinomycetes</taxon>
        <taxon>Pseudonocardiales</taxon>
        <taxon>Pseudonocardiaceae</taxon>
        <taxon>Saccharothrix</taxon>
    </lineage>
</organism>
<sequence length="384" mass="38751">MNENRRWWVTIGVLMIGALLVVSQLYLTVPLLPGVAERYGVALSTASWVGGGFGLAFAVGNLVLGTVADRFDRRHLMAVGAMAGAVACLAAGAAGSFEVLLVVRVVQGFVVAAFPTVALAHVAAAVPPDRRAIGVTAVSSCFLLAGLVGQGYALSVDRALGWQWVFWLMAPLLAATAIAVLRLPETARTTTPRSFATLLGNRPLLAAYAGGVTLLLTFVGMYTAFNAVVAQRYGITEAGTLLLLRLPGLPGILLGALAGPMITRYGPYRVTMTALAAGAVGLAVEALAPTLPLLLLGSAVYVAGLAVAVPALVTIVGLAGGEARGAALAGHGFVVGLGGGLGPVVAAVLAPAGFTTICLLLGAILAAALTIIAVGPRPRIPVAA</sequence>
<evidence type="ECO:0000256" key="3">
    <source>
        <dbReference type="ARBA" id="ARBA00022448"/>
    </source>
</evidence>
<gene>
    <name evidence="10" type="ORF">F4559_004992</name>
</gene>
<accession>A0A7W7T6T9</accession>
<evidence type="ECO:0000256" key="5">
    <source>
        <dbReference type="ARBA" id="ARBA00022692"/>
    </source>
</evidence>
<dbReference type="GO" id="GO:0005886">
    <property type="term" value="C:plasma membrane"/>
    <property type="evidence" value="ECO:0007669"/>
    <property type="project" value="UniProtKB-SubCell"/>
</dbReference>
<feature type="domain" description="Major facilitator superfamily (MFS) profile" evidence="9">
    <location>
        <begin position="10"/>
        <end position="379"/>
    </location>
</feature>
<evidence type="ECO:0000256" key="4">
    <source>
        <dbReference type="ARBA" id="ARBA00022475"/>
    </source>
</evidence>
<feature type="transmembrane region" description="Helical" evidence="8">
    <location>
        <begin position="326"/>
        <end position="348"/>
    </location>
</feature>
<dbReference type="InterPro" id="IPR011701">
    <property type="entry name" value="MFS"/>
</dbReference>
<evidence type="ECO:0000259" key="9">
    <source>
        <dbReference type="PROSITE" id="PS50850"/>
    </source>
</evidence>
<dbReference type="InterPro" id="IPR036259">
    <property type="entry name" value="MFS_trans_sf"/>
</dbReference>
<keyword evidence="6 8" id="KW-1133">Transmembrane helix</keyword>
<dbReference type="InterPro" id="IPR020846">
    <property type="entry name" value="MFS_dom"/>
</dbReference>
<feature type="transmembrane region" description="Helical" evidence="8">
    <location>
        <begin position="164"/>
        <end position="183"/>
    </location>
</feature>
<reference evidence="10 11" key="1">
    <citation type="submission" date="2020-08" db="EMBL/GenBank/DDBJ databases">
        <title>Sequencing the genomes of 1000 actinobacteria strains.</title>
        <authorList>
            <person name="Klenk H.-P."/>
        </authorList>
    </citation>
    <scope>NUCLEOTIDE SEQUENCE [LARGE SCALE GENOMIC DNA]</scope>
    <source>
        <strain evidence="10 11">DSM 45084</strain>
    </source>
</reference>
<keyword evidence="5 8" id="KW-0812">Transmembrane</keyword>
<feature type="transmembrane region" description="Helical" evidence="8">
    <location>
        <begin position="39"/>
        <end position="64"/>
    </location>
</feature>
<comment type="subcellular location">
    <subcellularLocation>
        <location evidence="1">Cell membrane</location>
        <topology evidence="1">Multi-pass membrane protein</topology>
    </subcellularLocation>
</comment>
<dbReference type="EMBL" id="JACHJS010000001">
    <property type="protein sequence ID" value="MBB4967633.1"/>
    <property type="molecule type" value="Genomic_DNA"/>
</dbReference>
<dbReference type="PANTHER" id="PTHR43271:SF2">
    <property type="entry name" value="BLL2771 PROTEIN"/>
    <property type="match status" value="1"/>
</dbReference>
<evidence type="ECO:0000256" key="2">
    <source>
        <dbReference type="ARBA" id="ARBA00008335"/>
    </source>
</evidence>
<evidence type="ECO:0000256" key="8">
    <source>
        <dbReference type="SAM" id="Phobius"/>
    </source>
</evidence>
<protein>
    <submittedName>
        <fullName evidence="10">Putative MFS family arabinose efflux permease</fullName>
    </submittedName>
</protein>
<feature type="transmembrane region" description="Helical" evidence="8">
    <location>
        <begin position="274"/>
        <end position="294"/>
    </location>
</feature>
<keyword evidence="4" id="KW-1003">Cell membrane</keyword>
<dbReference type="PANTHER" id="PTHR43271">
    <property type="entry name" value="BLL2771 PROTEIN"/>
    <property type="match status" value="1"/>
</dbReference>
<proteinExistence type="inferred from homology"/>
<evidence type="ECO:0000256" key="6">
    <source>
        <dbReference type="ARBA" id="ARBA00022989"/>
    </source>
</evidence>
<dbReference type="RefSeq" id="WP_184672501.1">
    <property type="nucleotide sequence ID" value="NZ_BAABAI010000010.1"/>
</dbReference>
<dbReference type="GO" id="GO:0022857">
    <property type="term" value="F:transmembrane transporter activity"/>
    <property type="evidence" value="ECO:0007669"/>
    <property type="project" value="InterPro"/>
</dbReference>
<evidence type="ECO:0000256" key="1">
    <source>
        <dbReference type="ARBA" id="ARBA00004651"/>
    </source>
</evidence>
<dbReference type="PROSITE" id="PS50850">
    <property type="entry name" value="MFS"/>
    <property type="match status" value="1"/>
</dbReference>
<feature type="transmembrane region" description="Helical" evidence="8">
    <location>
        <begin position="7"/>
        <end position="27"/>
    </location>
</feature>
<feature type="transmembrane region" description="Helical" evidence="8">
    <location>
        <begin position="101"/>
        <end position="120"/>
    </location>
</feature>
<dbReference type="SUPFAM" id="SSF103473">
    <property type="entry name" value="MFS general substrate transporter"/>
    <property type="match status" value="1"/>
</dbReference>
<feature type="transmembrane region" description="Helical" evidence="8">
    <location>
        <begin position="354"/>
        <end position="374"/>
    </location>
</feature>
<feature type="transmembrane region" description="Helical" evidence="8">
    <location>
        <begin position="132"/>
        <end position="152"/>
    </location>
</feature>
<dbReference type="Pfam" id="PF07690">
    <property type="entry name" value="MFS_1"/>
    <property type="match status" value="1"/>
</dbReference>